<keyword evidence="2 13" id="KW-0723">Serine/threonine-protein kinase</keyword>
<feature type="transmembrane region" description="Helical" evidence="11">
    <location>
        <begin position="396"/>
        <end position="418"/>
    </location>
</feature>
<dbReference type="EC" id="2.7.11.1" evidence="1"/>
<comment type="catalytic activity">
    <reaction evidence="7">
        <text>L-threonyl-[protein] + ATP = O-phospho-L-threonyl-[protein] + ADP + H(+)</text>
        <dbReference type="Rhea" id="RHEA:46608"/>
        <dbReference type="Rhea" id="RHEA-COMP:11060"/>
        <dbReference type="Rhea" id="RHEA-COMP:11605"/>
        <dbReference type="ChEBI" id="CHEBI:15378"/>
        <dbReference type="ChEBI" id="CHEBI:30013"/>
        <dbReference type="ChEBI" id="CHEBI:30616"/>
        <dbReference type="ChEBI" id="CHEBI:61977"/>
        <dbReference type="ChEBI" id="CHEBI:456216"/>
        <dbReference type="EC" id="2.7.11.1"/>
    </reaction>
</comment>
<evidence type="ECO:0000256" key="6">
    <source>
        <dbReference type="ARBA" id="ARBA00022840"/>
    </source>
</evidence>
<keyword evidence="11" id="KW-0812">Transmembrane</keyword>
<dbReference type="InterPro" id="IPR000719">
    <property type="entry name" value="Prot_kinase_dom"/>
</dbReference>
<evidence type="ECO:0000256" key="8">
    <source>
        <dbReference type="ARBA" id="ARBA00048679"/>
    </source>
</evidence>
<reference evidence="13 14" key="1">
    <citation type="submission" date="2018-06" db="EMBL/GenBank/DDBJ databases">
        <title>Phytoactinopolyspora halophila sp. nov., a novel halophilic actinomycete isolated from a saline soil in China.</title>
        <authorList>
            <person name="Tang S.-K."/>
        </authorList>
    </citation>
    <scope>NUCLEOTIDE SEQUENCE [LARGE SCALE GENOMIC DNA]</scope>
    <source>
        <strain evidence="13 14">YIM 96934</strain>
    </source>
</reference>
<feature type="transmembrane region" description="Helical" evidence="11">
    <location>
        <begin position="478"/>
        <end position="502"/>
    </location>
</feature>
<evidence type="ECO:0000256" key="10">
    <source>
        <dbReference type="SAM" id="MobiDB-lite"/>
    </source>
</evidence>
<proteinExistence type="predicted"/>
<protein>
    <recommendedName>
        <fullName evidence="1">non-specific serine/threonine protein kinase</fullName>
        <ecNumber evidence="1">2.7.11.1</ecNumber>
    </recommendedName>
</protein>
<dbReference type="SUPFAM" id="SSF56112">
    <property type="entry name" value="Protein kinase-like (PK-like)"/>
    <property type="match status" value="1"/>
</dbReference>
<dbReference type="PANTHER" id="PTHR43289:SF6">
    <property type="entry name" value="SERINE_THREONINE-PROTEIN KINASE NEKL-3"/>
    <property type="match status" value="1"/>
</dbReference>
<feature type="compositionally biased region" description="Low complexity" evidence="10">
    <location>
        <begin position="359"/>
        <end position="371"/>
    </location>
</feature>
<keyword evidence="11" id="KW-1133">Transmembrane helix</keyword>
<feature type="compositionally biased region" description="Pro residues" evidence="10">
    <location>
        <begin position="307"/>
        <end position="321"/>
    </location>
</feature>
<dbReference type="GO" id="GO:0005524">
    <property type="term" value="F:ATP binding"/>
    <property type="evidence" value="ECO:0007669"/>
    <property type="project" value="UniProtKB-UniRule"/>
</dbReference>
<evidence type="ECO:0000256" key="1">
    <source>
        <dbReference type="ARBA" id="ARBA00012513"/>
    </source>
</evidence>
<feature type="compositionally biased region" description="Low complexity" evidence="10">
    <location>
        <begin position="322"/>
        <end position="332"/>
    </location>
</feature>
<evidence type="ECO:0000256" key="11">
    <source>
        <dbReference type="SAM" id="Phobius"/>
    </source>
</evidence>
<feature type="transmembrane region" description="Helical" evidence="11">
    <location>
        <begin position="438"/>
        <end position="466"/>
    </location>
</feature>
<feature type="domain" description="Protein kinase" evidence="12">
    <location>
        <begin position="12"/>
        <end position="270"/>
    </location>
</feature>
<dbReference type="GO" id="GO:0045717">
    <property type="term" value="P:negative regulation of fatty acid biosynthetic process"/>
    <property type="evidence" value="ECO:0007669"/>
    <property type="project" value="UniProtKB-ARBA"/>
</dbReference>
<dbReference type="InterPro" id="IPR017441">
    <property type="entry name" value="Protein_kinase_ATP_BS"/>
</dbReference>
<evidence type="ECO:0000259" key="12">
    <source>
        <dbReference type="PROSITE" id="PS50011"/>
    </source>
</evidence>
<keyword evidence="5 13" id="KW-0418">Kinase</keyword>
<evidence type="ECO:0000256" key="5">
    <source>
        <dbReference type="ARBA" id="ARBA00022777"/>
    </source>
</evidence>
<dbReference type="EMBL" id="QMIG01000022">
    <property type="protein sequence ID" value="RAW11119.1"/>
    <property type="molecule type" value="Genomic_DNA"/>
</dbReference>
<dbReference type="OrthoDB" id="308915at2"/>
<dbReference type="Gene3D" id="3.30.200.20">
    <property type="entry name" value="Phosphorylase Kinase, domain 1"/>
    <property type="match status" value="1"/>
</dbReference>
<feature type="binding site" evidence="9">
    <location>
        <position position="41"/>
    </location>
    <ligand>
        <name>ATP</name>
        <dbReference type="ChEBI" id="CHEBI:30616"/>
    </ligand>
</feature>
<comment type="caution">
    <text evidence="13">The sequence shown here is derived from an EMBL/GenBank/DDBJ whole genome shotgun (WGS) entry which is preliminary data.</text>
</comment>
<organism evidence="13 14">
    <name type="scientific">Phytoactinopolyspora halophila</name>
    <dbReference type="NCBI Taxonomy" id="1981511"/>
    <lineage>
        <taxon>Bacteria</taxon>
        <taxon>Bacillati</taxon>
        <taxon>Actinomycetota</taxon>
        <taxon>Actinomycetes</taxon>
        <taxon>Jiangellales</taxon>
        <taxon>Jiangellaceae</taxon>
        <taxon>Phytoactinopolyspora</taxon>
    </lineage>
</organism>
<dbReference type="PROSITE" id="PS50011">
    <property type="entry name" value="PROTEIN_KINASE_DOM"/>
    <property type="match status" value="1"/>
</dbReference>
<dbReference type="InterPro" id="IPR011009">
    <property type="entry name" value="Kinase-like_dom_sf"/>
</dbReference>
<keyword evidence="3" id="KW-0808">Transferase</keyword>
<dbReference type="PROSITE" id="PS00108">
    <property type="entry name" value="PROTEIN_KINASE_ST"/>
    <property type="match status" value="1"/>
</dbReference>
<dbReference type="InterPro" id="IPR008271">
    <property type="entry name" value="Ser/Thr_kinase_AS"/>
</dbReference>
<evidence type="ECO:0000256" key="4">
    <source>
        <dbReference type="ARBA" id="ARBA00022741"/>
    </source>
</evidence>
<feature type="compositionally biased region" description="Basic and acidic residues" evidence="10">
    <location>
        <begin position="372"/>
        <end position="388"/>
    </location>
</feature>
<evidence type="ECO:0000313" key="13">
    <source>
        <dbReference type="EMBL" id="RAW11119.1"/>
    </source>
</evidence>
<evidence type="ECO:0000313" key="14">
    <source>
        <dbReference type="Proteomes" id="UP000250462"/>
    </source>
</evidence>
<dbReference type="Proteomes" id="UP000250462">
    <property type="component" value="Unassembled WGS sequence"/>
</dbReference>
<evidence type="ECO:0000256" key="7">
    <source>
        <dbReference type="ARBA" id="ARBA00047899"/>
    </source>
</evidence>
<feature type="region of interest" description="Disordered" evidence="10">
    <location>
        <begin position="296"/>
        <end position="391"/>
    </location>
</feature>
<dbReference type="Gene3D" id="1.10.510.10">
    <property type="entry name" value="Transferase(Phosphotransferase) domain 1"/>
    <property type="match status" value="1"/>
</dbReference>
<keyword evidence="4 9" id="KW-0547">Nucleotide-binding</keyword>
<dbReference type="PROSITE" id="PS00107">
    <property type="entry name" value="PROTEIN_KINASE_ATP"/>
    <property type="match status" value="1"/>
</dbReference>
<keyword evidence="11" id="KW-0472">Membrane</keyword>
<name>A0A329QHB3_9ACTN</name>
<gene>
    <name evidence="13" type="ORF">DPM12_17395</name>
</gene>
<dbReference type="Pfam" id="PF00069">
    <property type="entry name" value="Pkinase"/>
    <property type="match status" value="1"/>
</dbReference>
<dbReference type="RefSeq" id="WP_112259627.1">
    <property type="nucleotide sequence ID" value="NZ_QMIG01000022.1"/>
</dbReference>
<accession>A0A329QHB3</accession>
<evidence type="ECO:0000256" key="9">
    <source>
        <dbReference type="PROSITE-ProRule" id="PRU10141"/>
    </source>
</evidence>
<dbReference type="AlphaFoldDB" id="A0A329QHB3"/>
<evidence type="ECO:0000256" key="3">
    <source>
        <dbReference type="ARBA" id="ARBA00022679"/>
    </source>
</evidence>
<dbReference type="SMART" id="SM00220">
    <property type="entry name" value="S_TKc"/>
    <property type="match status" value="1"/>
</dbReference>
<evidence type="ECO:0000256" key="2">
    <source>
        <dbReference type="ARBA" id="ARBA00022527"/>
    </source>
</evidence>
<comment type="catalytic activity">
    <reaction evidence="8">
        <text>L-seryl-[protein] + ATP = O-phospho-L-seryl-[protein] + ADP + H(+)</text>
        <dbReference type="Rhea" id="RHEA:17989"/>
        <dbReference type="Rhea" id="RHEA-COMP:9863"/>
        <dbReference type="Rhea" id="RHEA-COMP:11604"/>
        <dbReference type="ChEBI" id="CHEBI:15378"/>
        <dbReference type="ChEBI" id="CHEBI:29999"/>
        <dbReference type="ChEBI" id="CHEBI:30616"/>
        <dbReference type="ChEBI" id="CHEBI:83421"/>
        <dbReference type="ChEBI" id="CHEBI:456216"/>
        <dbReference type="EC" id="2.7.11.1"/>
    </reaction>
</comment>
<keyword evidence="6 9" id="KW-0067">ATP-binding</keyword>
<dbReference type="FunFam" id="1.10.510.10:FF:000021">
    <property type="entry name" value="Serine/threonine protein kinase"/>
    <property type="match status" value="1"/>
</dbReference>
<dbReference type="CDD" id="cd14014">
    <property type="entry name" value="STKc_PknB_like"/>
    <property type="match status" value="1"/>
</dbReference>
<dbReference type="PANTHER" id="PTHR43289">
    <property type="entry name" value="MITOGEN-ACTIVATED PROTEIN KINASE KINASE KINASE 20-RELATED"/>
    <property type="match status" value="1"/>
</dbReference>
<dbReference type="GO" id="GO:0004674">
    <property type="term" value="F:protein serine/threonine kinase activity"/>
    <property type="evidence" value="ECO:0007669"/>
    <property type="project" value="UniProtKB-KW"/>
</dbReference>
<keyword evidence="14" id="KW-1185">Reference proteome</keyword>
<dbReference type="FunFam" id="3.30.200.20:FF:000035">
    <property type="entry name" value="Serine/threonine protein kinase Stk1"/>
    <property type="match status" value="1"/>
</dbReference>
<feature type="transmembrane region" description="Helical" evidence="11">
    <location>
        <begin position="522"/>
        <end position="546"/>
    </location>
</feature>
<sequence>MYGSGVLLADRYQLDEQLGRGGMGEVWRATDQILGRTVAVKVMRPDLVAQSGFAQRFLAEARSMATVKHPAVVDIYDFHGDSSEAFLVMELIEGESLAQRIRRVGRIDPASAMNLIARAAEALHAAHEKGIVHRDVKPANLLVTDDDHVVLTDFGIARTDTATHLTVTGQVMGTPSYLAPEQVLGRQATPSSDVYALGVVAYECLTGRLPFSGENSFAVATQRLNEPPEPLDPDVPPDVATVVQRALAAEPDHRWRSARDLAEAARAPAAQMQPQNALPQNALPQNATAVTIAGPDAMPTQHVRPPGGYPPAAPPQVPPNAPTARATRPATRQEYPPPPTAATMRVQPDPQPVRPSRRQPPTTVQPASEHAAPPRHEPAATRSPDEPRRQRRPRSLIVACVLLAVASLGLLLYVGVLSSVRADVVDVVRDRLDLDYEIVLNAVPVAAWLVTALYGFLALMLLLLAVPVGIGSREARRWAYRFGLITLLGAAPLGVVAAIQFNRLEPGSGFWGALLDAVPSSAIQNVLVAGIITMIVLLVALVLLATRPVNDYIATRRR</sequence>